<dbReference type="SUPFAM" id="SSF53474">
    <property type="entry name" value="alpha/beta-Hydrolases"/>
    <property type="match status" value="1"/>
</dbReference>
<proteinExistence type="predicted"/>
<dbReference type="Gene3D" id="2.120.10.30">
    <property type="entry name" value="TolB, C-terminal domain"/>
    <property type="match status" value="2"/>
</dbReference>
<dbReference type="InterPro" id="IPR001375">
    <property type="entry name" value="Peptidase_S9_cat"/>
</dbReference>
<dbReference type="RefSeq" id="WP_306746891.1">
    <property type="nucleotide sequence ID" value="NZ_NSDM01000007.1"/>
</dbReference>
<keyword evidence="2" id="KW-0720">Serine protease</keyword>
<dbReference type="InterPro" id="IPR011042">
    <property type="entry name" value="6-blade_b-propeller_TolB-like"/>
</dbReference>
<dbReference type="Pfam" id="PF07676">
    <property type="entry name" value="PD40"/>
    <property type="match status" value="2"/>
</dbReference>
<keyword evidence="1" id="KW-0378">Hydrolase</keyword>
<evidence type="ECO:0000259" key="3">
    <source>
        <dbReference type="Pfam" id="PF00326"/>
    </source>
</evidence>
<dbReference type="PANTHER" id="PTHR42776">
    <property type="entry name" value="SERINE PEPTIDASE S9 FAMILY MEMBER"/>
    <property type="match status" value="1"/>
</dbReference>
<comment type="caution">
    <text evidence="4">The sequence shown here is derived from an EMBL/GenBank/DDBJ whole genome shotgun (WGS) entry which is preliminary data.</text>
</comment>
<evidence type="ECO:0000256" key="1">
    <source>
        <dbReference type="ARBA" id="ARBA00022801"/>
    </source>
</evidence>
<evidence type="ECO:0000256" key="2">
    <source>
        <dbReference type="ARBA" id="ARBA00022825"/>
    </source>
</evidence>
<sequence>MTGTITEAGFGDLTSYNGMPRLSSLALSPDGARLVAVVSELSPDGKAWQGALWEVDPAGERPARRLTRGAKGEGAPAFTPDGGLLFVSARPDQEAAPADGKQKDKAALWLLPPTGEARELYRPAGGVAEFAVAREAGTVLLAAGAHPGVGFGEQDEELRKAREDAGVTAILHESYPIRYWDADLGPGFPRLLTTTTPVGVDSSRLDQAADLVDLTPGAAARLDDSPAISPDGRWVVHTERVEVSAAYGSRVRLRLSAADGSSSRVLADREGHSFLQPVFLPDSSGVVAVRAFDSTPDEPWTNTLVRIPLDGDVVDLAADFPEEPDHPVVSPDGSALYFTSSHRGHQPIWKLDLASGEVVKLTASGAYTDVRVSPDGASVYALRSAWDHPPQPVRLSASGVDQEAVALPAPGAVESLPGTVTEVETAVADGRTVRAWLVLPTGASADRPAPLLLWVHGGPVMSWSGWSWRWNPWLMAARGYAVLLPDPALSTGYGYDFVRAGWGSWGAKPYTDLMAITDVAVGRDDIDESRTAAMGGSFGGYMANWIATRTDRFKAIVAHASLWHLDAFTGTTDDSYYWIREMGDPLAQDERVRANSPHLRVADVRTPVLVIHGDKDYRVPIGEGQRLYFDLVRHGVPAKFLYFPSENHWILTPGNSKVWYETVFAFLAEHVLGEEWVRPDLV</sequence>
<name>A0ABU0X0N2_9PSEU</name>
<dbReference type="EMBL" id="NSDM01000007">
    <property type="protein sequence ID" value="MDQ2585686.1"/>
    <property type="molecule type" value="Genomic_DNA"/>
</dbReference>
<evidence type="ECO:0000313" key="4">
    <source>
        <dbReference type="EMBL" id="MDQ2585686.1"/>
    </source>
</evidence>
<organism evidence="4 5">
    <name type="scientific">Saccharothrix yanglingensis</name>
    <dbReference type="NCBI Taxonomy" id="659496"/>
    <lineage>
        <taxon>Bacteria</taxon>
        <taxon>Bacillati</taxon>
        <taxon>Actinomycetota</taxon>
        <taxon>Actinomycetes</taxon>
        <taxon>Pseudonocardiales</taxon>
        <taxon>Pseudonocardiaceae</taxon>
        <taxon>Saccharothrix</taxon>
    </lineage>
</organism>
<feature type="domain" description="Peptidase S9 prolyl oligopeptidase catalytic" evidence="3">
    <location>
        <begin position="466"/>
        <end position="671"/>
    </location>
</feature>
<dbReference type="Proteomes" id="UP001225605">
    <property type="component" value="Unassembled WGS sequence"/>
</dbReference>
<reference evidence="4 5" key="1">
    <citation type="submission" date="2017-06" db="EMBL/GenBank/DDBJ databases">
        <title>Cultured bacterium strain Saccharothrix yanglingensis Hhs.015.</title>
        <authorList>
            <person name="Xia Y."/>
        </authorList>
    </citation>
    <scope>NUCLEOTIDE SEQUENCE [LARGE SCALE GENOMIC DNA]</scope>
    <source>
        <strain evidence="4 5">Hhs.015</strain>
    </source>
</reference>
<keyword evidence="5" id="KW-1185">Reference proteome</keyword>
<evidence type="ECO:0000313" key="5">
    <source>
        <dbReference type="Proteomes" id="UP001225605"/>
    </source>
</evidence>
<accession>A0ABU0X0N2</accession>
<keyword evidence="2" id="KW-0645">Protease</keyword>
<dbReference type="SUPFAM" id="SSF82171">
    <property type="entry name" value="DPP6 N-terminal domain-like"/>
    <property type="match status" value="1"/>
</dbReference>
<dbReference type="InterPro" id="IPR011659">
    <property type="entry name" value="WD40"/>
</dbReference>
<dbReference type="Pfam" id="PF00326">
    <property type="entry name" value="Peptidase_S9"/>
    <property type="match status" value="1"/>
</dbReference>
<protein>
    <submittedName>
        <fullName evidence="4">S9 family peptidase</fullName>
    </submittedName>
</protein>
<dbReference type="InterPro" id="IPR029058">
    <property type="entry name" value="AB_hydrolase_fold"/>
</dbReference>
<gene>
    <name evidence="4" type="ORF">CKY47_17185</name>
</gene>
<dbReference type="PANTHER" id="PTHR42776:SF27">
    <property type="entry name" value="DIPEPTIDYL PEPTIDASE FAMILY MEMBER 6"/>
    <property type="match status" value="1"/>
</dbReference>
<dbReference type="Gene3D" id="3.40.50.1820">
    <property type="entry name" value="alpha/beta hydrolase"/>
    <property type="match status" value="1"/>
</dbReference>